<evidence type="ECO:0000256" key="2">
    <source>
        <dbReference type="ARBA" id="ARBA00023125"/>
    </source>
</evidence>
<dbReference type="PANTHER" id="PTHR47506:SF3">
    <property type="entry name" value="HTH-TYPE TRANSCRIPTIONAL REGULATOR LMRA"/>
    <property type="match status" value="1"/>
</dbReference>
<keyword evidence="1" id="KW-0805">Transcription regulation</keyword>
<dbReference type="EMBL" id="LRXL01000026">
    <property type="protein sequence ID" value="OAB80369.1"/>
    <property type="molecule type" value="Genomic_DNA"/>
</dbReference>
<dbReference type="Pfam" id="PF00440">
    <property type="entry name" value="TetR_N"/>
    <property type="match status" value="1"/>
</dbReference>
<organism evidence="6 7">
    <name type="scientific">Cochleicola gelatinilyticus</name>
    <dbReference type="NCBI Taxonomy" id="1763537"/>
    <lineage>
        <taxon>Bacteria</taxon>
        <taxon>Pseudomonadati</taxon>
        <taxon>Bacteroidota</taxon>
        <taxon>Flavobacteriia</taxon>
        <taxon>Flavobacteriales</taxon>
        <taxon>Flavobacteriaceae</taxon>
        <taxon>Cochleicola</taxon>
    </lineage>
</organism>
<sequence length="196" mass="22102">MRNSEITRNNIILESANLFNTQGYKATSISDITKATGLTKGAIYRHFVNKDDLEKHALQRLGSLMFDEIGAQIRAAKTFKTKFEAIFSFFENYMDSPLYEGGCPLMNAAVETDDTNPQLRLQVEQMLGQLKDSVSKIIENGIKNGQVENGINIRHYSTVIVAVLEGGVMMSRLERDKKSIHYTIDHLRNVIEMIAI</sequence>
<dbReference type="PROSITE" id="PS01081">
    <property type="entry name" value="HTH_TETR_1"/>
    <property type="match status" value="1"/>
</dbReference>
<evidence type="ECO:0000256" key="3">
    <source>
        <dbReference type="ARBA" id="ARBA00023163"/>
    </source>
</evidence>
<dbReference type="Gene3D" id="1.10.357.10">
    <property type="entry name" value="Tetracycline Repressor, domain 2"/>
    <property type="match status" value="1"/>
</dbReference>
<reference evidence="6 7" key="1">
    <citation type="submission" date="2016-02" db="EMBL/GenBank/DDBJ databases">
        <title>Ulvibacter sp. LPB0005, isolated from Thais luteostoma.</title>
        <authorList>
            <person name="Shin S.-K."/>
            <person name="Yi H."/>
        </authorList>
    </citation>
    <scope>NUCLEOTIDE SEQUENCE [LARGE SCALE GENOMIC DNA]</scope>
    <source>
        <strain evidence="6 7">LPB0005</strain>
    </source>
</reference>
<dbReference type="Pfam" id="PF16925">
    <property type="entry name" value="TetR_C_13"/>
    <property type="match status" value="1"/>
</dbReference>
<dbReference type="SUPFAM" id="SSF46689">
    <property type="entry name" value="Homeodomain-like"/>
    <property type="match status" value="1"/>
</dbReference>
<accession>A0A167J695</accession>
<gene>
    <name evidence="6" type="ORF">ULVI_06440</name>
</gene>
<feature type="domain" description="HTH tetR-type" evidence="5">
    <location>
        <begin position="5"/>
        <end position="65"/>
    </location>
</feature>
<keyword evidence="7" id="KW-1185">Reference proteome</keyword>
<protein>
    <submittedName>
        <fullName evidence="6">TetR family transcriptional regulator</fullName>
    </submittedName>
</protein>
<dbReference type="InterPro" id="IPR011075">
    <property type="entry name" value="TetR_C"/>
</dbReference>
<proteinExistence type="predicted"/>
<dbReference type="InterPro" id="IPR001647">
    <property type="entry name" value="HTH_TetR"/>
</dbReference>
<dbReference type="PANTHER" id="PTHR47506">
    <property type="entry name" value="TRANSCRIPTIONAL REGULATORY PROTEIN"/>
    <property type="match status" value="1"/>
</dbReference>
<comment type="caution">
    <text evidence="6">The sequence shown here is derived from an EMBL/GenBank/DDBJ whole genome shotgun (WGS) entry which is preliminary data.</text>
</comment>
<dbReference type="AlphaFoldDB" id="A0A167J695"/>
<dbReference type="PROSITE" id="PS50977">
    <property type="entry name" value="HTH_TETR_2"/>
    <property type="match status" value="1"/>
</dbReference>
<dbReference type="Proteomes" id="UP000077013">
    <property type="component" value="Unassembled WGS sequence"/>
</dbReference>
<evidence type="ECO:0000259" key="5">
    <source>
        <dbReference type="PROSITE" id="PS50977"/>
    </source>
</evidence>
<evidence type="ECO:0000256" key="4">
    <source>
        <dbReference type="PROSITE-ProRule" id="PRU00335"/>
    </source>
</evidence>
<dbReference type="GO" id="GO:0003677">
    <property type="term" value="F:DNA binding"/>
    <property type="evidence" value="ECO:0007669"/>
    <property type="project" value="UniProtKB-UniRule"/>
</dbReference>
<feature type="DNA-binding region" description="H-T-H motif" evidence="4">
    <location>
        <begin position="28"/>
        <end position="47"/>
    </location>
</feature>
<dbReference type="InterPro" id="IPR023772">
    <property type="entry name" value="DNA-bd_HTH_TetR-type_CS"/>
</dbReference>
<dbReference type="SUPFAM" id="SSF48498">
    <property type="entry name" value="Tetracyclin repressor-like, C-terminal domain"/>
    <property type="match status" value="1"/>
</dbReference>
<evidence type="ECO:0000313" key="6">
    <source>
        <dbReference type="EMBL" id="OAB80369.1"/>
    </source>
</evidence>
<dbReference type="RefSeq" id="WP_068590883.1">
    <property type="nucleotide sequence ID" value="NZ_LRXL01000026.1"/>
</dbReference>
<evidence type="ECO:0000256" key="1">
    <source>
        <dbReference type="ARBA" id="ARBA00023015"/>
    </source>
</evidence>
<keyword evidence="2 4" id="KW-0238">DNA-binding</keyword>
<name>A0A167J695_9FLAO</name>
<evidence type="ECO:0000313" key="7">
    <source>
        <dbReference type="Proteomes" id="UP000077013"/>
    </source>
</evidence>
<dbReference type="InterPro" id="IPR009057">
    <property type="entry name" value="Homeodomain-like_sf"/>
</dbReference>
<dbReference type="OrthoDB" id="9798857at2"/>
<keyword evidence="3" id="KW-0804">Transcription</keyword>
<dbReference type="STRING" id="1763537.ULVI_06440"/>
<dbReference type="InterPro" id="IPR036271">
    <property type="entry name" value="Tet_transcr_reg_TetR-rel_C_sf"/>
</dbReference>
<dbReference type="PRINTS" id="PR00455">
    <property type="entry name" value="HTHTETR"/>
</dbReference>